<evidence type="ECO:0000313" key="2">
    <source>
        <dbReference type="Proteomes" id="UP000292958"/>
    </source>
</evidence>
<dbReference type="AlphaFoldDB" id="A0A4Q7YQY0"/>
<dbReference type="PROSITE" id="PS51257">
    <property type="entry name" value="PROKAR_LIPOPROTEIN"/>
    <property type="match status" value="1"/>
</dbReference>
<sequence>MKIAIGCALVFGALLALSVACGRWLARISEEFEEAENHENE</sequence>
<reference evidence="1 2" key="1">
    <citation type="submission" date="2019-02" db="EMBL/GenBank/DDBJ databases">
        <title>Genomic Encyclopedia of Archaeal and Bacterial Type Strains, Phase II (KMG-II): from individual species to whole genera.</title>
        <authorList>
            <person name="Goeker M."/>
        </authorList>
    </citation>
    <scope>NUCLEOTIDE SEQUENCE [LARGE SCALE GENOMIC DNA]</scope>
    <source>
        <strain evidence="1 2">DSM 18101</strain>
    </source>
</reference>
<dbReference type="RefSeq" id="WP_278045463.1">
    <property type="nucleotide sequence ID" value="NZ_SHKW01000001.1"/>
</dbReference>
<gene>
    <name evidence="1" type="ORF">BDD14_0672</name>
</gene>
<evidence type="ECO:0008006" key="3">
    <source>
        <dbReference type="Google" id="ProtNLM"/>
    </source>
</evidence>
<protein>
    <recommendedName>
        <fullName evidence="3">Lipoprotein</fullName>
    </recommendedName>
</protein>
<organism evidence="1 2">
    <name type="scientific">Edaphobacter modestus</name>
    <dbReference type="NCBI Taxonomy" id="388466"/>
    <lineage>
        <taxon>Bacteria</taxon>
        <taxon>Pseudomonadati</taxon>
        <taxon>Acidobacteriota</taxon>
        <taxon>Terriglobia</taxon>
        <taxon>Terriglobales</taxon>
        <taxon>Acidobacteriaceae</taxon>
        <taxon>Edaphobacter</taxon>
    </lineage>
</organism>
<keyword evidence="2" id="KW-1185">Reference proteome</keyword>
<evidence type="ECO:0000313" key="1">
    <source>
        <dbReference type="EMBL" id="RZU39303.1"/>
    </source>
</evidence>
<name>A0A4Q7YQY0_9BACT</name>
<dbReference type="Proteomes" id="UP000292958">
    <property type="component" value="Unassembled WGS sequence"/>
</dbReference>
<dbReference type="EMBL" id="SHKW01000001">
    <property type="protein sequence ID" value="RZU39303.1"/>
    <property type="molecule type" value="Genomic_DNA"/>
</dbReference>
<proteinExistence type="predicted"/>
<comment type="caution">
    <text evidence="1">The sequence shown here is derived from an EMBL/GenBank/DDBJ whole genome shotgun (WGS) entry which is preliminary data.</text>
</comment>
<accession>A0A4Q7YQY0</accession>